<feature type="transmembrane region" description="Helical" evidence="1">
    <location>
        <begin position="21"/>
        <end position="45"/>
    </location>
</feature>
<keyword evidence="1" id="KW-1133">Transmembrane helix</keyword>
<keyword evidence="1" id="KW-0812">Transmembrane</keyword>
<keyword evidence="1" id="KW-0472">Membrane</keyword>
<name>A0A239ZRK9_9FIRM</name>
<dbReference type="KEGG" id="vrm:44547418_01641"/>
<dbReference type="AlphaFoldDB" id="A0A239ZRK9"/>
<organism evidence="2 3">
    <name type="scientific">Veillonella rodentium</name>
    <dbReference type="NCBI Taxonomy" id="248315"/>
    <lineage>
        <taxon>Bacteria</taxon>
        <taxon>Bacillati</taxon>
        <taxon>Bacillota</taxon>
        <taxon>Negativicutes</taxon>
        <taxon>Veillonellales</taxon>
        <taxon>Veillonellaceae</taxon>
        <taxon>Veillonella</taxon>
    </lineage>
</organism>
<protein>
    <submittedName>
        <fullName evidence="2">Uncharacterized protein conserved in bacteria</fullName>
    </submittedName>
</protein>
<evidence type="ECO:0000313" key="2">
    <source>
        <dbReference type="EMBL" id="SNV73647.1"/>
    </source>
</evidence>
<evidence type="ECO:0000313" key="3">
    <source>
        <dbReference type="Proteomes" id="UP000214973"/>
    </source>
</evidence>
<dbReference type="Proteomes" id="UP000214973">
    <property type="component" value="Chromosome 1"/>
</dbReference>
<accession>A0A239ZRK9</accession>
<evidence type="ECO:0000256" key="1">
    <source>
        <dbReference type="SAM" id="Phobius"/>
    </source>
</evidence>
<feature type="transmembrane region" description="Helical" evidence="1">
    <location>
        <begin position="57"/>
        <end position="76"/>
    </location>
</feature>
<gene>
    <name evidence="2" type="ORF">SAMEA44547418_01641</name>
</gene>
<proteinExistence type="predicted"/>
<dbReference type="Pfam" id="PF09527">
    <property type="entry name" value="ATPase_gene1"/>
    <property type="match status" value="1"/>
</dbReference>
<keyword evidence="3" id="KW-1185">Reference proteome</keyword>
<sequence>MNSWVMRNVRNGSVNKMDKDTVKALAMATSAGMTLAACIGGFVWIGYKLDGWLETSPLCMIILGLIGAVTGFYMLYKQVM</sequence>
<reference evidence="2 3" key="1">
    <citation type="submission" date="2017-06" db="EMBL/GenBank/DDBJ databases">
        <authorList>
            <consortium name="Pathogen Informatics"/>
        </authorList>
    </citation>
    <scope>NUCLEOTIDE SEQUENCE [LARGE SCALE GENOMIC DNA]</scope>
    <source>
        <strain evidence="2 3">NCTC12018</strain>
    </source>
</reference>
<dbReference type="EMBL" id="LT906470">
    <property type="protein sequence ID" value="SNV73647.1"/>
    <property type="molecule type" value="Genomic_DNA"/>
</dbReference>
<dbReference type="InterPro" id="IPR032820">
    <property type="entry name" value="ATPase_put"/>
</dbReference>